<dbReference type="RefSeq" id="XP_008712656.1">
    <property type="nucleotide sequence ID" value="XM_008714434.1"/>
</dbReference>
<feature type="region of interest" description="Disordered" evidence="1">
    <location>
        <begin position="105"/>
        <end position="160"/>
    </location>
</feature>
<protein>
    <submittedName>
        <fullName evidence="2">Uncharacterized protein</fullName>
    </submittedName>
</protein>
<gene>
    <name evidence="2" type="ORF">HMPREF1541_09761</name>
</gene>
<reference evidence="2 3" key="1">
    <citation type="submission" date="2013-03" db="EMBL/GenBank/DDBJ databases">
        <title>The Genome Sequence of Phialophora europaea CBS 101466.</title>
        <authorList>
            <consortium name="The Broad Institute Genomics Platform"/>
            <person name="Cuomo C."/>
            <person name="de Hoog S."/>
            <person name="Gorbushina A."/>
            <person name="Walker B."/>
            <person name="Young S.K."/>
            <person name="Zeng Q."/>
            <person name="Gargeya S."/>
            <person name="Fitzgerald M."/>
            <person name="Haas B."/>
            <person name="Abouelleil A."/>
            <person name="Allen A.W."/>
            <person name="Alvarado L."/>
            <person name="Arachchi H.M."/>
            <person name="Berlin A.M."/>
            <person name="Chapman S.B."/>
            <person name="Gainer-Dewar J."/>
            <person name="Goldberg J."/>
            <person name="Griggs A."/>
            <person name="Gujja S."/>
            <person name="Hansen M."/>
            <person name="Howarth C."/>
            <person name="Imamovic A."/>
            <person name="Ireland A."/>
            <person name="Larimer J."/>
            <person name="McCowan C."/>
            <person name="Murphy C."/>
            <person name="Pearson M."/>
            <person name="Poon T.W."/>
            <person name="Priest M."/>
            <person name="Roberts A."/>
            <person name="Saif S."/>
            <person name="Shea T."/>
            <person name="Sisk P."/>
            <person name="Sykes S."/>
            <person name="Wortman J."/>
            <person name="Nusbaum C."/>
            <person name="Birren B."/>
        </authorList>
    </citation>
    <scope>NUCLEOTIDE SEQUENCE [LARGE SCALE GENOMIC DNA]</scope>
    <source>
        <strain evidence="2 3">CBS 101466</strain>
    </source>
</reference>
<dbReference type="Proteomes" id="UP000030752">
    <property type="component" value="Unassembled WGS sequence"/>
</dbReference>
<keyword evidence="3" id="KW-1185">Reference proteome</keyword>
<dbReference type="GeneID" id="19977100"/>
<sequence length="260" mass="28764">MEGTSGARQLDMLLRTDDQLRALFRDVRSVLNNDAVSGSLHNSLQAVPSALITELRNNIDRMLLVKPSALDTKEVDGAIDRENNTKQDSCAAETQHCPITTLVNKGTKQGQKIALGKRQHGDSLPTDSEGPPRKQQRVVPAQQRVLTSERKDIDPQTPDTTVIPNTSAKMHMAEFSEVSLLLNTLGTIPKDAPPSAEIKNGAMLPVKHIPQIRNREKEKNVVPIHSAFVTLKFHSMKGRRGLKRVAGGQRLARQTWPRED</sequence>
<accession>W2S876</accession>
<dbReference type="InParanoid" id="W2S876"/>
<evidence type="ECO:0000256" key="1">
    <source>
        <dbReference type="SAM" id="MobiDB-lite"/>
    </source>
</evidence>
<organism evidence="2 3">
    <name type="scientific">Cyphellophora europaea (strain CBS 101466)</name>
    <name type="common">Phialophora europaea</name>
    <dbReference type="NCBI Taxonomy" id="1220924"/>
    <lineage>
        <taxon>Eukaryota</taxon>
        <taxon>Fungi</taxon>
        <taxon>Dikarya</taxon>
        <taxon>Ascomycota</taxon>
        <taxon>Pezizomycotina</taxon>
        <taxon>Eurotiomycetes</taxon>
        <taxon>Chaetothyriomycetidae</taxon>
        <taxon>Chaetothyriales</taxon>
        <taxon>Cyphellophoraceae</taxon>
        <taxon>Cyphellophora</taxon>
    </lineage>
</organism>
<dbReference type="VEuPathDB" id="FungiDB:HMPREF1541_09761"/>
<dbReference type="EMBL" id="KB822713">
    <property type="protein sequence ID" value="ETN44886.1"/>
    <property type="molecule type" value="Genomic_DNA"/>
</dbReference>
<dbReference type="HOGENOM" id="CLU_1069644_0_0_1"/>
<feature type="region of interest" description="Disordered" evidence="1">
    <location>
        <begin position="241"/>
        <end position="260"/>
    </location>
</feature>
<proteinExistence type="predicted"/>
<name>W2S876_CYPE1</name>
<evidence type="ECO:0000313" key="2">
    <source>
        <dbReference type="EMBL" id="ETN44886.1"/>
    </source>
</evidence>
<evidence type="ECO:0000313" key="3">
    <source>
        <dbReference type="Proteomes" id="UP000030752"/>
    </source>
</evidence>
<dbReference type="AlphaFoldDB" id="W2S876"/>